<dbReference type="RefSeq" id="WP_212694037.1">
    <property type="nucleotide sequence ID" value="NZ_CP058649.1"/>
</dbReference>
<dbReference type="SUPFAM" id="SSF51726">
    <property type="entry name" value="UROD/MetE-like"/>
    <property type="match status" value="1"/>
</dbReference>
<proteinExistence type="predicted"/>
<dbReference type="GO" id="GO:0004853">
    <property type="term" value="F:uroporphyrinogen decarboxylase activity"/>
    <property type="evidence" value="ECO:0007669"/>
    <property type="project" value="InterPro"/>
</dbReference>
<dbReference type="PANTHER" id="PTHR47099">
    <property type="entry name" value="METHYLCOBAMIDE:COM METHYLTRANSFERASE MTBA"/>
    <property type="match status" value="1"/>
</dbReference>
<accession>A0A8J8MKJ5</accession>
<dbReference type="Proteomes" id="UP000683246">
    <property type="component" value="Chromosome"/>
</dbReference>
<protein>
    <recommendedName>
        <fullName evidence="1">Uroporphyrinogen decarboxylase (URO-D) domain-containing protein</fullName>
    </recommendedName>
</protein>
<dbReference type="PANTHER" id="PTHR47099:SF1">
    <property type="entry name" value="METHYLCOBAMIDE:COM METHYLTRANSFERASE MTBA"/>
    <property type="match status" value="1"/>
</dbReference>
<dbReference type="InterPro" id="IPR038071">
    <property type="entry name" value="UROD/MetE-like_sf"/>
</dbReference>
<evidence type="ECO:0000313" key="2">
    <source>
        <dbReference type="EMBL" id="QUI23355.1"/>
    </source>
</evidence>
<sequence length="349" mass="40396">MNHKANMLKAVRFERPEYIPMTFHINDACWQHYPQEELFDLIETHPFLFPDYKRPEGQYIPDFAQVASKDKPYTDDWGCLWETTVDGITGTVTKHPLQDWSSFETYRAPDPTTCMGIGPVDWLHVKEHIQKIKLNGDLAFGGLRHGHTFLQLCDIRGYQNLIFDMADQNPHLKKLIHMVEAFNLYIVNQYLDMGVDMMGYAEDLGMQKGPMISPQYFREYIKPSYQRLMKPARDKGVIVHMHSDGDLHDLIDDIIDGGVEVINMQDYVNGIDWIADKFAGKVCIELDIDRQFTTPHGTVDEIDALIREEVQKISRKEGGLMMVYGLYPGVPLKNVKALMDAMERYAFYY</sequence>
<dbReference type="InterPro" id="IPR052024">
    <property type="entry name" value="Methanogen_methyltrans"/>
</dbReference>
<dbReference type="KEGG" id="vpy:HZI73_14120"/>
<dbReference type="Gene3D" id="3.20.20.210">
    <property type="match status" value="1"/>
</dbReference>
<dbReference type="EMBL" id="CP058649">
    <property type="protein sequence ID" value="QUI23355.1"/>
    <property type="molecule type" value="Genomic_DNA"/>
</dbReference>
<evidence type="ECO:0000313" key="3">
    <source>
        <dbReference type="Proteomes" id="UP000683246"/>
    </source>
</evidence>
<dbReference type="GO" id="GO:0006779">
    <property type="term" value="P:porphyrin-containing compound biosynthetic process"/>
    <property type="evidence" value="ECO:0007669"/>
    <property type="project" value="InterPro"/>
</dbReference>
<dbReference type="Pfam" id="PF01208">
    <property type="entry name" value="URO-D"/>
    <property type="match status" value="1"/>
</dbReference>
<dbReference type="AlphaFoldDB" id="A0A8J8MKJ5"/>
<feature type="domain" description="Uroporphyrinogen decarboxylase (URO-D)" evidence="1">
    <location>
        <begin position="153"/>
        <end position="345"/>
    </location>
</feature>
<keyword evidence="3" id="KW-1185">Reference proteome</keyword>
<reference evidence="2" key="1">
    <citation type="submission" date="2020-07" db="EMBL/GenBank/DDBJ databases">
        <title>Vallitalea pronyensis genome.</title>
        <authorList>
            <person name="Postec A."/>
        </authorList>
    </citation>
    <scope>NUCLEOTIDE SEQUENCE</scope>
    <source>
        <strain evidence="2">FatNI3</strain>
    </source>
</reference>
<name>A0A8J8MKJ5_9FIRM</name>
<organism evidence="2 3">
    <name type="scientific">Vallitalea pronyensis</name>
    <dbReference type="NCBI Taxonomy" id="1348613"/>
    <lineage>
        <taxon>Bacteria</taxon>
        <taxon>Bacillati</taxon>
        <taxon>Bacillota</taxon>
        <taxon>Clostridia</taxon>
        <taxon>Lachnospirales</taxon>
        <taxon>Vallitaleaceae</taxon>
        <taxon>Vallitalea</taxon>
    </lineage>
</organism>
<evidence type="ECO:0000259" key="1">
    <source>
        <dbReference type="Pfam" id="PF01208"/>
    </source>
</evidence>
<dbReference type="InterPro" id="IPR000257">
    <property type="entry name" value="Uroporphyrinogen_deCOase"/>
</dbReference>
<gene>
    <name evidence="2" type="ORF">HZI73_14120</name>
</gene>